<gene>
    <name evidence="8" type="ORF">EW640_13575</name>
</gene>
<feature type="transmembrane region" description="Helical" evidence="7">
    <location>
        <begin position="265"/>
        <end position="286"/>
    </location>
</feature>
<name>A0A6G8KZE8_9MICO</name>
<evidence type="ECO:0000256" key="7">
    <source>
        <dbReference type="SAM" id="Phobius"/>
    </source>
</evidence>
<dbReference type="GO" id="GO:0015204">
    <property type="term" value="F:urea transmembrane transporter activity"/>
    <property type="evidence" value="ECO:0007669"/>
    <property type="project" value="InterPro"/>
</dbReference>
<dbReference type="AlphaFoldDB" id="A0A6G8KZE8"/>
<feature type="transmembrane region" description="Helical" evidence="7">
    <location>
        <begin position="52"/>
        <end position="80"/>
    </location>
</feature>
<feature type="transmembrane region" description="Helical" evidence="7">
    <location>
        <begin position="149"/>
        <end position="169"/>
    </location>
</feature>
<feature type="transmembrane region" description="Helical" evidence="7">
    <location>
        <begin position="316"/>
        <end position="337"/>
    </location>
</feature>
<evidence type="ECO:0000313" key="9">
    <source>
        <dbReference type="Proteomes" id="UP000501518"/>
    </source>
</evidence>
<keyword evidence="6 7" id="KW-0472">Membrane</keyword>
<keyword evidence="5 7" id="KW-1133">Transmembrane helix</keyword>
<feature type="transmembrane region" description="Helical" evidence="7">
    <location>
        <begin position="241"/>
        <end position="259"/>
    </location>
</feature>
<feature type="transmembrane region" description="Helical" evidence="7">
    <location>
        <begin position="293"/>
        <end position="310"/>
    </location>
</feature>
<dbReference type="EMBL" id="CP035810">
    <property type="protein sequence ID" value="QIN30178.1"/>
    <property type="molecule type" value="Genomic_DNA"/>
</dbReference>
<evidence type="ECO:0000313" key="8">
    <source>
        <dbReference type="EMBL" id="QIN30178.1"/>
    </source>
</evidence>
<evidence type="ECO:0000256" key="3">
    <source>
        <dbReference type="ARBA" id="ARBA00022475"/>
    </source>
</evidence>
<dbReference type="KEGG" id="blut:EW640_13575"/>
<feature type="transmembrane region" description="Helical" evidence="7">
    <location>
        <begin position="117"/>
        <end position="137"/>
    </location>
</feature>
<dbReference type="PANTHER" id="PTHR10464:SF4">
    <property type="entry name" value="UREA TRANSPORTER"/>
    <property type="match status" value="1"/>
</dbReference>
<feature type="transmembrane region" description="Helical" evidence="7">
    <location>
        <begin position="213"/>
        <end position="234"/>
    </location>
</feature>
<reference evidence="8 9" key="1">
    <citation type="submission" date="2019-02" db="EMBL/GenBank/DDBJ databases">
        <title>Complete Genome Sequence and Methylome Analysis of Brevibacterium luteolum NEB1784.</title>
        <authorList>
            <person name="Fomenkov A."/>
            <person name="Roberts R.J."/>
        </authorList>
    </citation>
    <scope>NUCLEOTIDE SEQUENCE [LARGE SCALE GENOMIC DNA]</scope>
    <source>
        <strain evidence="8 9">NEB1784</strain>
    </source>
</reference>
<dbReference type="Gene3D" id="1.10.3430.10">
    <property type="entry name" value="Ammonium transporter AmtB like domains"/>
    <property type="match status" value="1"/>
</dbReference>
<protein>
    <submittedName>
        <fullName evidence="8">Urea transporter</fullName>
    </submittedName>
</protein>
<evidence type="ECO:0000256" key="5">
    <source>
        <dbReference type="ARBA" id="ARBA00022989"/>
    </source>
</evidence>
<proteinExistence type="inferred from homology"/>
<dbReference type="Pfam" id="PF03253">
    <property type="entry name" value="UT"/>
    <property type="match status" value="1"/>
</dbReference>
<comment type="subcellular location">
    <subcellularLocation>
        <location evidence="1">Cell membrane</location>
        <topology evidence="1">Multi-pass membrane protein</topology>
    </subcellularLocation>
</comment>
<dbReference type="Proteomes" id="UP000501518">
    <property type="component" value="Chromosome"/>
</dbReference>
<feature type="transmembrane region" description="Helical" evidence="7">
    <location>
        <begin position="92"/>
        <end position="111"/>
    </location>
</feature>
<evidence type="ECO:0000256" key="1">
    <source>
        <dbReference type="ARBA" id="ARBA00004651"/>
    </source>
</evidence>
<evidence type="ECO:0000256" key="4">
    <source>
        <dbReference type="ARBA" id="ARBA00022692"/>
    </source>
</evidence>
<accession>A0A6G8KZE8</accession>
<sequence length="367" mass="38422">MNKVKPDGRDTYSGTFDLTRDVQDKSSVLGVLDSTLRGIGQIFLINNPITGLLLVIAVATNSIWAALLVLAGSAVSVLTAKLLGYDESVVRLGFYSFNGALFGVLGAVFLIGPWVLASALLSLLAASVSVPIMKITIEVLVVKFEVPALSLTFGVLGVLMLLLLPATLYGGANMALLQPVERYAKAPDPQLREDVAGGEVGILEGMFNATFRGIGQVVLMDSALVGILIVVAIAAATRIGAVLVTVGSFLGAISGLAIGADGYEIFHGLWGYNAAVVGVGLFGIVLEVGWKSFIATVVACLSSGLLYGALSQLLAPWGVIPLSLPLVMIIIGTTFALKDSRVQVLSIPEYSNAEKRMRIRKSMKGSV</sequence>
<keyword evidence="4 7" id="KW-0812">Transmembrane</keyword>
<evidence type="ECO:0000256" key="6">
    <source>
        <dbReference type="ARBA" id="ARBA00023136"/>
    </source>
</evidence>
<comment type="similarity">
    <text evidence="2">Belongs to the urea transporter family.</text>
</comment>
<organism evidence="8 9">
    <name type="scientific">Brevibacterium luteolum</name>
    <dbReference type="NCBI Taxonomy" id="199591"/>
    <lineage>
        <taxon>Bacteria</taxon>
        <taxon>Bacillati</taxon>
        <taxon>Actinomycetota</taxon>
        <taxon>Actinomycetes</taxon>
        <taxon>Micrococcales</taxon>
        <taxon>Brevibacteriaceae</taxon>
        <taxon>Brevibacterium</taxon>
    </lineage>
</organism>
<keyword evidence="3" id="KW-1003">Cell membrane</keyword>
<dbReference type="InterPro" id="IPR004937">
    <property type="entry name" value="Urea_transporter"/>
</dbReference>
<evidence type="ECO:0000256" key="2">
    <source>
        <dbReference type="ARBA" id="ARBA00005914"/>
    </source>
</evidence>
<dbReference type="PANTHER" id="PTHR10464">
    <property type="entry name" value="UREA TRANSPORTER"/>
    <property type="match status" value="1"/>
</dbReference>
<dbReference type="InterPro" id="IPR029020">
    <property type="entry name" value="Ammonium/urea_transptr"/>
</dbReference>
<dbReference type="GO" id="GO:0005886">
    <property type="term" value="C:plasma membrane"/>
    <property type="evidence" value="ECO:0007669"/>
    <property type="project" value="UniProtKB-SubCell"/>
</dbReference>